<sequence length="156" mass="17894">MICAGGGQLGKIPNTGGLISCIPVDTDSAYVVDIVLQDYNINNNVHHLLNPNVISWNEFLVNLKQAGLQFEIVPIKEFFDNILTGKHNPLLKLASFFEKYYLNGQSNKLAQYETQKIVEKTNNFKLCPAIDQHLIELYLNYWYKSKFLKYGYKSKE</sequence>
<dbReference type="Proteomes" id="UP000677228">
    <property type="component" value="Unassembled WGS sequence"/>
</dbReference>
<gene>
    <name evidence="1" type="ORF">GPM918_LOCUS3994</name>
    <name evidence="2" type="ORF">OVA965_LOCUS9044</name>
    <name evidence="3" type="ORF">SRO942_LOCUS3994</name>
    <name evidence="4" type="ORF">TMI583_LOCUS9040</name>
</gene>
<keyword evidence="5" id="KW-1185">Reference proteome</keyword>
<dbReference type="EMBL" id="CAJNOK010003141">
    <property type="protein sequence ID" value="CAF0889410.1"/>
    <property type="molecule type" value="Genomic_DNA"/>
</dbReference>
<evidence type="ECO:0000313" key="3">
    <source>
        <dbReference type="EMBL" id="CAF3595945.1"/>
    </source>
</evidence>
<reference evidence="1" key="1">
    <citation type="submission" date="2021-02" db="EMBL/GenBank/DDBJ databases">
        <authorList>
            <person name="Nowell W R."/>
        </authorList>
    </citation>
    <scope>NUCLEOTIDE SEQUENCE</scope>
</reference>
<evidence type="ECO:0000313" key="1">
    <source>
        <dbReference type="EMBL" id="CAF0810329.1"/>
    </source>
</evidence>
<dbReference type="EMBL" id="CAJOBC010000517">
    <property type="protein sequence ID" value="CAF3595945.1"/>
    <property type="molecule type" value="Genomic_DNA"/>
</dbReference>
<evidence type="ECO:0000313" key="2">
    <source>
        <dbReference type="EMBL" id="CAF0889410.1"/>
    </source>
</evidence>
<organism evidence="1 5">
    <name type="scientific">Didymodactylos carnosus</name>
    <dbReference type="NCBI Taxonomy" id="1234261"/>
    <lineage>
        <taxon>Eukaryota</taxon>
        <taxon>Metazoa</taxon>
        <taxon>Spiralia</taxon>
        <taxon>Gnathifera</taxon>
        <taxon>Rotifera</taxon>
        <taxon>Eurotatoria</taxon>
        <taxon>Bdelloidea</taxon>
        <taxon>Philodinida</taxon>
        <taxon>Philodinidae</taxon>
        <taxon>Didymodactylos</taxon>
    </lineage>
</organism>
<dbReference type="AlphaFoldDB" id="A0A813TFX2"/>
<proteinExistence type="predicted"/>
<comment type="caution">
    <text evidence="1">The sequence shown here is derived from an EMBL/GenBank/DDBJ whole genome shotgun (WGS) entry which is preliminary data.</text>
</comment>
<protein>
    <submittedName>
        <fullName evidence="1">Uncharacterized protein</fullName>
    </submittedName>
</protein>
<evidence type="ECO:0000313" key="4">
    <source>
        <dbReference type="EMBL" id="CAF3671861.1"/>
    </source>
</evidence>
<dbReference type="Proteomes" id="UP000682733">
    <property type="component" value="Unassembled WGS sequence"/>
</dbReference>
<dbReference type="Proteomes" id="UP000681722">
    <property type="component" value="Unassembled WGS sequence"/>
</dbReference>
<evidence type="ECO:0000313" key="5">
    <source>
        <dbReference type="Proteomes" id="UP000663829"/>
    </source>
</evidence>
<accession>A0A813TFX2</accession>
<dbReference type="OrthoDB" id="10058993at2759"/>
<dbReference type="Gene3D" id="3.40.50.720">
    <property type="entry name" value="NAD(P)-binding Rossmann-like Domain"/>
    <property type="match status" value="1"/>
</dbReference>
<name>A0A813TFX2_9BILA</name>
<dbReference type="EMBL" id="CAJNOQ010000517">
    <property type="protein sequence ID" value="CAF0810329.1"/>
    <property type="molecule type" value="Genomic_DNA"/>
</dbReference>
<dbReference type="EMBL" id="CAJOBA010003142">
    <property type="protein sequence ID" value="CAF3671861.1"/>
    <property type="molecule type" value="Genomic_DNA"/>
</dbReference>
<dbReference type="Proteomes" id="UP000663829">
    <property type="component" value="Unassembled WGS sequence"/>
</dbReference>